<gene>
    <name evidence="11" type="ORF">T440DRAFT_533316</name>
</gene>
<organism evidence="11 12">
    <name type="scientific">Plenodomus tracheiphilus IPT5</name>
    <dbReference type="NCBI Taxonomy" id="1408161"/>
    <lineage>
        <taxon>Eukaryota</taxon>
        <taxon>Fungi</taxon>
        <taxon>Dikarya</taxon>
        <taxon>Ascomycota</taxon>
        <taxon>Pezizomycotina</taxon>
        <taxon>Dothideomycetes</taxon>
        <taxon>Pleosporomycetidae</taxon>
        <taxon>Pleosporales</taxon>
        <taxon>Pleosporineae</taxon>
        <taxon>Leptosphaeriaceae</taxon>
        <taxon>Plenodomus</taxon>
    </lineage>
</organism>
<protein>
    <recommendedName>
        <fullName evidence="4 7">Arabinan endo-1,5-alpha-L-arabinosidase</fullName>
        <ecNumber evidence="4 7">3.2.1.99</ecNumber>
    </recommendedName>
</protein>
<evidence type="ECO:0000256" key="7">
    <source>
        <dbReference type="PIRNR" id="PIRNR026534"/>
    </source>
</evidence>
<comment type="similarity">
    <text evidence="3 7">Belongs to the glycosyl hydrolase 43 family.</text>
</comment>
<evidence type="ECO:0000256" key="9">
    <source>
        <dbReference type="PIRSR" id="PIRSR606710-2"/>
    </source>
</evidence>
<evidence type="ECO:0000256" key="3">
    <source>
        <dbReference type="ARBA" id="ARBA00009865"/>
    </source>
</evidence>
<dbReference type="GO" id="GO:0046558">
    <property type="term" value="F:arabinan endo-1,5-alpha-L-arabinosidase activity"/>
    <property type="evidence" value="ECO:0007669"/>
    <property type="project" value="UniProtKB-EC"/>
</dbReference>
<proteinExistence type="inferred from homology"/>
<reference evidence="11" key="1">
    <citation type="submission" date="2020-01" db="EMBL/GenBank/DDBJ databases">
        <authorList>
            <consortium name="DOE Joint Genome Institute"/>
            <person name="Haridas S."/>
            <person name="Albert R."/>
            <person name="Binder M."/>
            <person name="Bloem J."/>
            <person name="Labutti K."/>
            <person name="Salamov A."/>
            <person name="Andreopoulos B."/>
            <person name="Baker S.E."/>
            <person name="Barry K."/>
            <person name="Bills G."/>
            <person name="Bluhm B.H."/>
            <person name="Cannon C."/>
            <person name="Castanera R."/>
            <person name="Culley D.E."/>
            <person name="Daum C."/>
            <person name="Ezra D."/>
            <person name="Gonzalez J.B."/>
            <person name="Henrissat B."/>
            <person name="Kuo A."/>
            <person name="Liang C."/>
            <person name="Lipzen A."/>
            <person name="Lutzoni F."/>
            <person name="Magnuson J."/>
            <person name="Mondo S."/>
            <person name="Nolan M."/>
            <person name="Ohm R."/>
            <person name="Pangilinan J."/>
            <person name="Park H.-J."/>
            <person name="Ramirez L."/>
            <person name="Alfaro M."/>
            <person name="Sun H."/>
            <person name="Tritt A."/>
            <person name="Yoshinaga Y."/>
            <person name="Zwiers L.-H."/>
            <person name="Turgeon B.G."/>
            <person name="Goodwin S.B."/>
            <person name="Spatafora J.W."/>
            <person name="Crous P.W."/>
            <person name="Grigoriev I.V."/>
        </authorList>
    </citation>
    <scope>NUCLEOTIDE SEQUENCE</scope>
    <source>
        <strain evidence="11">IPT5</strain>
    </source>
</reference>
<evidence type="ECO:0000256" key="1">
    <source>
        <dbReference type="ARBA" id="ARBA00000375"/>
    </source>
</evidence>
<feature type="transmembrane region" description="Helical" evidence="10">
    <location>
        <begin position="32"/>
        <end position="52"/>
    </location>
</feature>
<evidence type="ECO:0000256" key="5">
    <source>
        <dbReference type="ARBA" id="ARBA00022801"/>
    </source>
</evidence>
<dbReference type="Pfam" id="PF04616">
    <property type="entry name" value="Glyco_hydro_43"/>
    <property type="match status" value="1"/>
</dbReference>
<keyword evidence="10" id="KW-0812">Transmembrane</keyword>
<feature type="active site" description="Proton acceptor" evidence="8">
    <location>
        <position position="88"/>
    </location>
</feature>
<dbReference type="Gene3D" id="2.115.10.20">
    <property type="entry name" value="Glycosyl hydrolase domain, family 43"/>
    <property type="match status" value="1"/>
</dbReference>
<dbReference type="UniPathway" id="UPA00667"/>
<evidence type="ECO:0000256" key="8">
    <source>
        <dbReference type="PIRSR" id="PIRSR606710-1"/>
    </source>
</evidence>
<name>A0A6A7B3A8_9PLEO</name>
<dbReference type="InterPro" id="IPR023296">
    <property type="entry name" value="Glyco_hydro_beta-prop_sf"/>
</dbReference>
<keyword evidence="12" id="KW-1185">Reference proteome</keyword>
<feature type="active site" description="Proton donor" evidence="8">
    <location>
        <position position="258"/>
    </location>
</feature>
<comment type="catalytic activity">
    <reaction evidence="1 7">
        <text>Endohydrolysis of (1-&gt;5)-alpha-arabinofuranosidic linkages in (1-&gt;5)-arabinans.</text>
        <dbReference type="EC" id="3.2.1.99"/>
    </reaction>
</comment>
<dbReference type="PANTHER" id="PTHR43301">
    <property type="entry name" value="ARABINAN ENDO-1,5-ALPHA-L-ARABINOSIDASE"/>
    <property type="match status" value="1"/>
</dbReference>
<keyword evidence="6 7" id="KW-0326">Glycosidase</keyword>
<evidence type="ECO:0000313" key="12">
    <source>
        <dbReference type="Proteomes" id="UP000799423"/>
    </source>
</evidence>
<dbReference type="InterPro" id="IPR050727">
    <property type="entry name" value="GH43_arabinanases"/>
</dbReference>
<accession>A0A6A7B3A8</accession>
<dbReference type="PANTHER" id="PTHR43301:SF3">
    <property type="entry name" value="ARABINAN ENDO-1,5-ALPHA-L-ARABINOSIDASE A-RELATED"/>
    <property type="match status" value="1"/>
</dbReference>
<dbReference type="PIRSF" id="PIRSF026534">
    <property type="entry name" value="Endo_alpha-L-arabinosidase"/>
    <property type="match status" value="1"/>
</dbReference>
<dbReference type="AlphaFoldDB" id="A0A6A7B3A8"/>
<dbReference type="EMBL" id="MU006310">
    <property type="protein sequence ID" value="KAF2849763.1"/>
    <property type="molecule type" value="Genomic_DNA"/>
</dbReference>
<sequence>MAINIDVIIDGSSLALQNAVENMMRLSKIVRFTASMSSAIMITCATFLPFLFQVVEANPLPQALSSPLFDGYYPNPEPCRGNCTWVLDPSILYDDGVYWRFSTSGNIAIATASKMEGPWEYRGALLTNGTKIFVNYEQDIWAPSVTKIGDTFYCHYAVSSLGTKTSTIGVATSKSLEPGTWRDHGSINLPLSPDYNLIDPYIYQETPNSPIYLSFGSFWKGIYQTKLTDKDQLLTWTGDYESLHNIISNTTTKAAVIEGAVLHTHEKNYYMFFSVGWCCNTLATGLAQIQDVYHIVVCRAKAITGPFYDKAGSNCLTENGGTTILASHGDVYAPGGQDITVHPESGRTMMSYHYIRPSVSYDNEKKFFGFNYLEWQDGWPVVV</sequence>
<evidence type="ECO:0000256" key="2">
    <source>
        <dbReference type="ARBA" id="ARBA00004834"/>
    </source>
</evidence>
<evidence type="ECO:0000256" key="6">
    <source>
        <dbReference type="ARBA" id="ARBA00023295"/>
    </source>
</evidence>
<dbReference type="InterPro" id="IPR006710">
    <property type="entry name" value="Glyco_hydro_43"/>
</dbReference>
<dbReference type="Proteomes" id="UP000799423">
    <property type="component" value="Unassembled WGS sequence"/>
</dbReference>
<keyword evidence="10" id="KW-0472">Membrane</keyword>
<evidence type="ECO:0000256" key="4">
    <source>
        <dbReference type="ARBA" id="ARBA00012586"/>
    </source>
</evidence>
<keyword evidence="10" id="KW-1133">Transmembrane helix</keyword>
<keyword evidence="5 7" id="KW-0378">Hydrolase</keyword>
<dbReference type="EC" id="3.2.1.99" evidence="4 7"/>
<dbReference type="InterPro" id="IPR016840">
    <property type="entry name" value="Glyco_hydro_43_endo_a_Ara-ase"/>
</dbReference>
<feature type="site" description="Important for catalytic activity, responsible for pKa modulation of the active site Glu and correct orientation of both the proton donor and substrate" evidence="9">
    <location>
        <position position="199"/>
    </location>
</feature>
<dbReference type="GO" id="GO:0031222">
    <property type="term" value="P:arabinan catabolic process"/>
    <property type="evidence" value="ECO:0007669"/>
    <property type="project" value="UniProtKB-UniPathway"/>
</dbReference>
<dbReference type="SUPFAM" id="SSF75005">
    <property type="entry name" value="Arabinanase/levansucrase/invertase"/>
    <property type="match status" value="1"/>
</dbReference>
<evidence type="ECO:0000256" key="10">
    <source>
        <dbReference type="SAM" id="Phobius"/>
    </source>
</evidence>
<evidence type="ECO:0000313" key="11">
    <source>
        <dbReference type="EMBL" id="KAF2849763.1"/>
    </source>
</evidence>
<dbReference type="OrthoDB" id="195678at2759"/>
<comment type="pathway">
    <text evidence="2 7">Glycan metabolism; L-arabinan degradation.</text>
</comment>